<keyword evidence="4" id="KW-1185">Reference proteome</keyword>
<feature type="compositionally biased region" description="Polar residues" evidence="1">
    <location>
        <begin position="124"/>
        <end position="145"/>
    </location>
</feature>
<feature type="domain" description="PWWP" evidence="2">
    <location>
        <begin position="14"/>
        <end position="76"/>
    </location>
</feature>
<feature type="region of interest" description="Disordered" evidence="1">
    <location>
        <begin position="124"/>
        <end position="146"/>
    </location>
</feature>
<dbReference type="Proteomes" id="UP001418222">
    <property type="component" value="Unassembled WGS sequence"/>
</dbReference>
<protein>
    <recommendedName>
        <fullName evidence="2">PWWP domain-containing protein</fullName>
    </recommendedName>
</protein>
<evidence type="ECO:0000313" key="4">
    <source>
        <dbReference type="Proteomes" id="UP001418222"/>
    </source>
</evidence>
<dbReference type="AlphaFoldDB" id="A0AAP0BPT7"/>
<name>A0AAP0BPT7_9ASPA</name>
<comment type="caution">
    <text evidence="3">The sequence shown here is derived from an EMBL/GenBank/DDBJ whole genome shotgun (WGS) entry which is preliminary data.</text>
</comment>
<dbReference type="PANTHER" id="PTHR33697">
    <property type="entry name" value="T17B22.17 PROTEIN-RELATED"/>
    <property type="match status" value="1"/>
</dbReference>
<feature type="region of interest" description="Disordered" evidence="1">
    <location>
        <begin position="569"/>
        <end position="592"/>
    </location>
</feature>
<evidence type="ECO:0000313" key="3">
    <source>
        <dbReference type="EMBL" id="KAK8944537.1"/>
    </source>
</evidence>
<reference evidence="3 4" key="1">
    <citation type="journal article" date="2022" name="Nat. Plants">
        <title>Genomes of leafy and leafless Platanthera orchids illuminate the evolution of mycoheterotrophy.</title>
        <authorList>
            <person name="Li M.H."/>
            <person name="Liu K.W."/>
            <person name="Li Z."/>
            <person name="Lu H.C."/>
            <person name="Ye Q.L."/>
            <person name="Zhang D."/>
            <person name="Wang J.Y."/>
            <person name="Li Y.F."/>
            <person name="Zhong Z.M."/>
            <person name="Liu X."/>
            <person name="Yu X."/>
            <person name="Liu D.K."/>
            <person name="Tu X.D."/>
            <person name="Liu B."/>
            <person name="Hao Y."/>
            <person name="Liao X.Y."/>
            <person name="Jiang Y.T."/>
            <person name="Sun W.H."/>
            <person name="Chen J."/>
            <person name="Chen Y.Q."/>
            <person name="Ai Y."/>
            <person name="Zhai J.W."/>
            <person name="Wu S.S."/>
            <person name="Zhou Z."/>
            <person name="Hsiao Y.Y."/>
            <person name="Wu W.L."/>
            <person name="Chen Y.Y."/>
            <person name="Lin Y.F."/>
            <person name="Hsu J.L."/>
            <person name="Li C.Y."/>
            <person name="Wang Z.W."/>
            <person name="Zhao X."/>
            <person name="Zhong W.Y."/>
            <person name="Ma X.K."/>
            <person name="Ma L."/>
            <person name="Huang J."/>
            <person name="Chen G.Z."/>
            <person name="Huang M.Z."/>
            <person name="Huang L."/>
            <person name="Peng D.H."/>
            <person name="Luo Y.B."/>
            <person name="Zou S.Q."/>
            <person name="Chen S.P."/>
            <person name="Lan S."/>
            <person name="Tsai W.C."/>
            <person name="Van de Peer Y."/>
            <person name="Liu Z.J."/>
        </authorList>
    </citation>
    <scope>NUCLEOTIDE SEQUENCE [LARGE SCALE GENOMIC DNA]</scope>
    <source>
        <strain evidence="3">Lor287</strain>
    </source>
</reference>
<gene>
    <name evidence="3" type="ORF">KSP39_PZI008630</name>
</gene>
<proteinExistence type="predicted"/>
<dbReference type="SUPFAM" id="SSF63748">
    <property type="entry name" value="Tudor/PWWP/MBT"/>
    <property type="match status" value="1"/>
</dbReference>
<feature type="compositionally biased region" description="Basic and acidic residues" evidence="1">
    <location>
        <begin position="220"/>
        <end position="233"/>
    </location>
</feature>
<feature type="compositionally biased region" description="Low complexity" evidence="1">
    <location>
        <begin position="583"/>
        <end position="592"/>
    </location>
</feature>
<dbReference type="Pfam" id="PF00855">
    <property type="entry name" value="PWWP"/>
    <property type="match status" value="1"/>
</dbReference>
<accession>A0AAP0BPT7</accession>
<sequence length="642" mass="71903">METTYGIGVGGHCRGAIVWVRRRNGSWWPGRILGLDELSASHLMSPKSGTPVKLLGRENASVDWYNLEKSKRVKEFRCREFDACIERAEASQNITIKKREKYARREDAILHALELEKQQKLETTSNGKCSKINRASKSDSVSLSSPHGKLSSHKFKNFLKKIASSHERENVDDLFYLHEGSGNQKLSVECDNAGAIPRMGGLQNFRLQTTRSKRKPSLSRRWEKSRESVDNHVKSVSKADYTMEGTDQASTSRNAVSVKRKRSYGGVIDGFLVKKCDRRRPLVRVLESSADHGLIEKKGSDYCEHELLEPDMLEETDATNILLPGSEVCDPPELQVSGEFRSSICEDLPLSAFMPQLNGQDKEASLESSVSKWRMKGKRNIRNVGKKLVGPTFDVSDRILRFGSTETASGQLIPKSGFSINEEFKYAHDETDSIDKDLDQSQSTVCGNMRSHCSLHVSDENPQFVYVDLKVQSSCQGELVPMVSLMSRLNGKAILGHPIQIEMLEDGSANHLIVSTHDVVMDEGAAPQVMWWTARRTTMHRVPRSFPSTAVSREEDRADLACGHYVNHQATSTKKSEKKNARRASLSSRKMRKLSLLSSEEKLRGEGKLARNDGIFGDEVPLATCIPVKIVFRRILEAVGRP</sequence>
<dbReference type="PANTHER" id="PTHR33697:SF2">
    <property type="entry name" value="T17B22.17 PROTEIN"/>
    <property type="match status" value="1"/>
</dbReference>
<dbReference type="CDD" id="cd05162">
    <property type="entry name" value="PWWP"/>
    <property type="match status" value="1"/>
</dbReference>
<dbReference type="InterPro" id="IPR044679">
    <property type="entry name" value="PWWP2-like"/>
</dbReference>
<dbReference type="InterPro" id="IPR000313">
    <property type="entry name" value="PWWP_dom"/>
</dbReference>
<dbReference type="Gene3D" id="2.30.30.140">
    <property type="match status" value="1"/>
</dbReference>
<feature type="region of interest" description="Disordered" evidence="1">
    <location>
        <begin position="210"/>
        <end position="256"/>
    </location>
</feature>
<feature type="compositionally biased region" description="Polar residues" evidence="1">
    <location>
        <begin position="245"/>
        <end position="255"/>
    </location>
</feature>
<dbReference type="EMBL" id="JBBWWQ010000006">
    <property type="protein sequence ID" value="KAK8944537.1"/>
    <property type="molecule type" value="Genomic_DNA"/>
</dbReference>
<evidence type="ECO:0000259" key="2">
    <source>
        <dbReference type="PROSITE" id="PS50812"/>
    </source>
</evidence>
<organism evidence="3 4">
    <name type="scientific">Platanthera zijinensis</name>
    <dbReference type="NCBI Taxonomy" id="2320716"/>
    <lineage>
        <taxon>Eukaryota</taxon>
        <taxon>Viridiplantae</taxon>
        <taxon>Streptophyta</taxon>
        <taxon>Embryophyta</taxon>
        <taxon>Tracheophyta</taxon>
        <taxon>Spermatophyta</taxon>
        <taxon>Magnoliopsida</taxon>
        <taxon>Liliopsida</taxon>
        <taxon>Asparagales</taxon>
        <taxon>Orchidaceae</taxon>
        <taxon>Orchidoideae</taxon>
        <taxon>Orchideae</taxon>
        <taxon>Orchidinae</taxon>
        <taxon>Platanthera</taxon>
    </lineage>
</organism>
<dbReference type="PROSITE" id="PS50812">
    <property type="entry name" value="PWWP"/>
    <property type="match status" value="1"/>
</dbReference>
<evidence type="ECO:0000256" key="1">
    <source>
        <dbReference type="SAM" id="MobiDB-lite"/>
    </source>
</evidence>